<dbReference type="Gene3D" id="3.40.1260.10">
    <property type="entry name" value="DsrEFH-like"/>
    <property type="match status" value="1"/>
</dbReference>
<gene>
    <name evidence="5" type="ORF">BTE48_12850</name>
</gene>
<keyword evidence="3" id="KW-0963">Cytoplasm</keyword>
<comment type="subcellular location">
    <subcellularLocation>
        <location evidence="1">Cytoplasm</location>
    </subcellularLocation>
</comment>
<dbReference type="InterPro" id="IPR027396">
    <property type="entry name" value="DsrEFH-like"/>
</dbReference>
<dbReference type="PANTHER" id="PTHR34874">
    <property type="entry name" value="PROTEIN YCHN"/>
    <property type="match status" value="1"/>
</dbReference>
<dbReference type="EMBL" id="MTSM01000020">
    <property type="protein sequence ID" value="OPX54666.1"/>
    <property type="molecule type" value="Genomic_DNA"/>
</dbReference>
<evidence type="ECO:0000313" key="6">
    <source>
        <dbReference type="Proteomes" id="UP000191418"/>
    </source>
</evidence>
<dbReference type="GO" id="GO:0016783">
    <property type="term" value="F:sulfurtransferase activity"/>
    <property type="evidence" value="ECO:0007669"/>
    <property type="project" value="InterPro"/>
</dbReference>
<keyword evidence="6" id="KW-1185">Reference proteome</keyword>
<evidence type="ECO:0000256" key="3">
    <source>
        <dbReference type="ARBA" id="ARBA00022490"/>
    </source>
</evidence>
<dbReference type="InterPro" id="IPR017463">
    <property type="entry name" value="Sulphur_relay_TusD/DsrE"/>
</dbReference>
<dbReference type="Proteomes" id="UP000191418">
    <property type="component" value="Unassembled WGS sequence"/>
</dbReference>
<dbReference type="GO" id="GO:0097163">
    <property type="term" value="F:sulfur carrier activity"/>
    <property type="evidence" value="ECO:0007669"/>
    <property type="project" value="TreeGrafter"/>
</dbReference>
<dbReference type="NCBIfam" id="NF001237">
    <property type="entry name" value="PRK00207.1"/>
    <property type="match status" value="1"/>
</dbReference>
<dbReference type="AlphaFoldDB" id="A0A1T4RPH5"/>
<accession>A0A1T4RPH5</accession>
<dbReference type="Pfam" id="PF02635">
    <property type="entry name" value="DsrE"/>
    <property type="match status" value="1"/>
</dbReference>
<dbReference type="STRING" id="64969.SAMN02745127_02498"/>
<dbReference type="FunFam" id="3.40.1260.10:FF:000001">
    <property type="entry name" value="Sulfurtransferase TusD"/>
    <property type="match status" value="1"/>
</dbReference>
<dbReference type="OrthoDB" id="9787483at2"/>
<reference evidence="5 6" key="1">
    <citation type="submission" date="2017-01" db="EMBL/GenBank/DDBJ databases">
        <title>Genome Sequencing of a Marine Spirillum, Oceanospirillum multiglobuliferum ATCC 33336, from Japan.</title>
        <authorList>
            <person name="Carney J.G."/>
            <person name="Trachtenberg A.M."/>
            <person name="Rheaume B.A."/>
            <person name="Linnane J.D."/>
            <person name="Pitts N.L."/>
            <person name="Mykles D.L."/>
            <person name="Maclea K.S."/>
        </authorList>
    </citation>
    <scope>NUCLEOTIDE SEQUENCE [LARGE SCALE GENOMIC DNA]</scope>
    <source>
        <strain evidence="5 6">ATCC 33336</strain>
    </source>
</reference>
<protein>
    <submittedName>
        <fullName evidence="5">Sulfurtransferase TusD</fullName>
    </submittedName>
</protein>
<proteinExistence type="inferred from homology"/>
<dbReference type="SUPFAM" id="SSF75169">
    <property type="entry name" value="DsrEFH-like"/>
    <property type="match status" value="1"/>
</dbReference>
<organism evidence="5 6">
    <name type="scientific">Oceanospirillum multiglobuliferum</name>
    <dbReference type="NCBI Taxonomy" id="64969"/>
    <lineage>
        <taxon>Bacteria</taxon>
        <taxon>Pseudomonadati</taxon>
        <taxon>Pseudomonadota</taxon>
        <taxon>Gammaproteobacteria</taxon>
        <taxon>Oceanospirillales</taxon>
        <taxon>Oceanospirillaceae</taxon>
        <taxon>Oceanospirillum</taxon>
    </lineage>
</organism>
<dbReference type="GO" id="GO:1990228">
    <property type="term" value="C:sulfurtransferase complex"/>
    <property type="evidence" value="ECO:0007669"/>
    <property type="project" value="TreeGrafter"/>
</dbReference>
<comment type="similarity">
    <text evidence="2">Belongs to the DsrE/TusD family.</text>
</comment>
<dbReference type="NCBIfam" id="TIGR03012">
    <property type="entry name" value="sulf_tusD_dsrE"/>
    <property type="match status" value="1"/>
</dbReference>
<comment type="caution">
    <text evidence="5">The sequence shown here is derived from an EMBL/GenBank/DDBJ whole genome shotgun (WGS) entry which is preliminary data.</text>
</comment>
<sequence length="130" mass="14325">MNYSIAIYGGPYGHQASHSAYHFAQAVLAKGHHIQRVFFYHDGVYNASALVSPPQDEVNLPQQWQQLANTHQFELTVCIAAAVRRGVLDANEARRYQKPAANLAEGYQLSGLGQLIDASLESDRLISFGP</sequence>
<dbReference type="RefSeq" id="WP_078746044.1">
    <property type="nucleotide sequence ID" value="NZ_FUXG01000019.1"/>
</dbReference>
<evidence type="ECO:0000313" key="5">
    <source>
        <dbReference type="EMBL" id="OPX54666.1"/>
    </source>
</evidence>
<dbReference type="InterPro" id="IPR003787">
    <property type="entry name" value="Sulphur_relay_DsrE/F-like"/>
</dbReference>
<evidence type="ECO:0000256" key="4">
    <source>
        <dbReference type="ARBA" id="ARBA00022679"/>
    </source>
</evidence>
<evidence type="ECO:0000256" key="1">
    <source>
        <dbReference type="ARBA" id="ARBA00004496"/>
    </source>
</evidence>
<evidence type="ECO:0000256" key="2">
    <source>
        <dbReference type="ARBA" id="ARBA00007067"/>
    </source>
</evidence>
<dbReference type="PANTHER" id="PTHR34874:SF3">
    <property type="entry name" value="SULFURTRANSFERASE TUSD"/>
    <property type="match status" value="1"/>
</dbReference>
<dbReference type="GO" id="GO:0002143">
    <property type="term" value="P:tRNA wobble position uridine thiolation"/>
    <property type="evidence" value="ECO:0007669"/>
    <property type="project" value="TreeGrafter"/>
</dbReference>
<keyword evidence="4 5" id="KW-0808">Transferase</keyword>
<name>A0A1T4RPH5_9GAMM</name>